<dbReference type="GO" id="GO:0015074">
    <property type="term" value="P:DNA integration"/>
    <property type="evidence" value="ECO:0007669"/>
    <property type="project" value="InterPro"/>
</dbReference>
<dbReference type="GO" id="GO:0003677">
    <property type="term" value="F:DNA binding"/>
    <property type="evidence" value="ECO:0007669"/>
    <property type="project" value="UniProtKB-KW"/>
</dbReference>
<dbReference type="PROSITE" id="PS51898">
    <property type="entry name" value="TYR_RECOMBINASE"/>
    <property type="match status" value="1"/>
</dbReference>
<dbReference type="Pfam" id="PF00589">
    <property type="entry name" value="Phage_integrase"/>
    <property type="match status" value="1"/>
</dbReference>
<sequence length="397" mass="47095">MQKTKFNTVYNRKNKLNPQGKGLIQIECYLNGRKKYFSTNIYLEPQYWNYKTKTIKIDFANGIKLNKQISETLRNLENFELDLINQNKPFSLSMLDDFFKPKQKFNFTDFCENEINNCNYKNATKNNQRSTLKRLKQFKNEIEFNEITFEFLHDFNRFCEKQTLSFDGKNTKKLSHNTIYKYFSNIKIFVNLAINKNLMSYENYPFRKFKIKLKQVEKSFLTPAEIILFEDVELTGENKKYQYVKDLFLFATYTGLRYSDVISLQKTDFETIDGNKHLVKKMEKTGDTVRIPIMQIFDGKPNEIINKYFNFKSIFCFEHLSNQHINNYLLKICELAGITKKVTFHTARHTTATYLLYKGISITTVQKILGHKNLATTQIYGHIMDETITKELKAVNW</sequence>
<dbReference type="SUPFAM" id="SSF56349">
    <property type="entry name" value="DNA breaking-rejoining enzymes"/>
    <property type="match status" value="1"/>
</dbReference>
<dbReference type="EMBL" id="PCMW01000058">
    <property type="protein sequence ID" value="PDS23550.1"/>
    <property type="molecule type" value="Genomic_DNA"/>
</dbReference>
<dbReference type="InterPro" id="IPR050090">
    <property type="entry name" value="Tyrosine_recombinase_XerCD"/>
</dbReference>
<keyword evidence="2" id="KW-0238">DNA-binding</keyword>
<feature type="domain" description="Tyr recombinase" evidence="4">
    <location>
        <begin position="216"/>
        <end position="393"/>
    </location>
</feature>
<dbReference type="CDD" id="cd01185">
    <property type="entry name" value="INTN1_C_like"/>
    <property type="match status" value="1"/>
</dbReference>
<dbReference type="Pfam" id="PF17293">
    <property type="entry name" value="Arm-DNA-bind_5"/>
    <property type="match status" value="1"/>
</dbReference>
<dbReference type="InterPro" id="IPR002104">
    <property type="entry name" value="Integrase_catalytic"/>
</dbReference>
<reference evidence="5 6" key="1">
    <citation type="submission" date="2017-09" db="EMBL/GenBank/DDBJ databases">
        <title>Whole genomes of Flavobacteriaceae.</title>
        <authorList>
            <person name="Stine C."/>
            <person name="Li C."/>
            <person name="Tadesse D."/>
        </authorList>
    </citation>
    <scope>NUCLEOTIDE SEQUENCE [LARGE SCALE GENOMIC DNA]</scope>
    <source>
        <strain evidence="5 6">ATCC 35036</strain>
    </source>
</reference>
<dbReference type="RefSeq" id="WP_097554413.1">
    <property type="nucleotide sequence ID" value="NZ_PCMW01000058.1"/>
</dbReference>
<dbReference type="InterPro" id="IPR011010">
    <property type="entry name" value="DNA_brk_join_enz"/>
</dbReference>
<protein>
    <submittedName>
        <fullName evidence="5">Recombinase</fullName>
    </submittedName>
</protein>
<dbReference type="Pfam" id="PF13102">
    <property type="entry name" value="Phage_int_SAM_5"/>
    <property type="match status" value="1"/>
</dbReference>
<dbReference type="Proteomes" id="UP000220828">
    <property type="component" value="Unassembled WGS sequence"/>
</dbReference>
<dbReference type="PANTHER" id="PTHR30349">
    <property type="entry name" value="PHAGE INTEGRASE-RELATED"/>
    <property type="match status" value="1"/>
</dbReference>
<organism evidence="5 6">
    <name type="scientific">Flavobacterium branchiophilum</name>
    <dbReference type="NCBI Taxonomy" id="55197"/>
    <lineage>
        <taxon>Bacteria</taxon>
        <taxon>Pseudomonadati</taxon>
        <taxon>Bacteroidota</taxon>
        <taxon>Flavobacteriia</taxon>
        <taxon>Flavobacteriales</taxon>
        <taxon>Flavobacteriaceae</taxon>
        <taxon>Flavobacterium</taxon>
    </lineage>
</organism>
<evidence type="ECO:0000256" key="1">
    <source>
        <dbReference type="ARBA" id="ARBA00008857"/>
    </source>
</evidence>
<name>A0A2H3KAF1_9FLAO</name>
<dbReference type="AlphaFoldDB" id="A0A2H3KAF1"/>
<dbReference type="Gene3D" id="1.10.150.130">
    <property type="match status" value="1"/>
</dbReference>
<evidence type="ECO:0000259" key="4">
    <source>
        <dbReference type="PROSITE" id="PS51898"/>
    </source>
</evidence>
<gene>
    <name evidence="5" type="ORF">B0A77_10620</name>
</gene>
<dbReference type="InterPro" id="IPR010998">
    <property type="entry name" value="Integrase_recombinase_N"/>
</dbReference>
<dbReference type="InterPro" id="IPR025269">
    <property type="entry name" value="SAM-like_dom"/>
</dbReference>
<dbReference type="GO" id="GO:0006310">
    <property type="term" value="P:DNA recombination"/>
    <property type="evidence" value="ECO:0007669"/>
    <property type="project" value="UniProtKB-KW"/>
</dbReference>
<accession>A0A2H3KAF1</accession>
<evidence type="ECO:0000256" key="3">
    <source>
        <dbReference type="ARBA" id="ARBA00023172"/>
    </source>
</evidence>
<evidence type="ECO:0000313" key="5">
    <source>
        <dbReference type="EMBL" id="PDS23550.1"/>
    </source>
</evidence>
<keyword evidence="3" id="KW-0233">DNA recombination</keyword>
<dbReference type="InterPro" id="IPR035386">
    <property type="entry name" value="Arm-DNA-bind_5"/>
</dbReference>
<dbReference type="OrthoDB" id="9806835at2"/>
<proteinExistence type="inferred from homology"/>
<dbReference type="PANTHER" id="PTHR30349:SF64">
    <property type="entry name" value="PROPHAGE INTEGRASE INTD-RELATED"/>
    <property type="match status" value="1"/>
</dbReference>
<dbReference type="Gene3D" id="1.10.443.10">
    <property type="entry name" value="Intergrase catalytic core"/>
    <property type="match status" value="1"/>
</dbReference>
<dbReference type="InterPro" id="IPR013762">
    <property type="entry name" value="Integrase-like_cat_sf"/>
</dbReference>
<comment type="caution">
    <text evidence="5">The sequence shown here is derived from an EMBL/GenBank/DDBJ whole genome shotgun (WGS) entry which is preliminary data.</text>
</comment>
<evidence type="ECO:0000256" key="2">
    <source>
        <dbReference type="ARBA" id="ARBA00023125"/>
    </source>
</evidence>
<evidence type="ECO:0000313" key="6">
    <source>
        <dbReference type="Proteomes" id="UP000220828"/>
    </source>
</evidence>
<comment type="similarity">
    <text evidence="1">Belongs to the 'phage' integrase family.</text>
</comment>